<organism evidence="16 17">
    <name type="scientific">Candidozyma auris</name>
    <name type="common">Yeast</name>
    <name type="synonym">Candida auris</name>
    <dbReference type="NCBI Taxonomy" id="498019"/>
    <lineage>
        <taxon>Eukaryota</taxon>
        <taxon>Fungi</taxon>
        <taxon>Dikarya</taxon>
        <taxon>Ascomycota</taxon>
        <taxon>Saccharomycotina</taxon>
        <taxon>Pichiomycetes</taxon>
        <taxon>Metschnikowiaceae</taxon>
        <taxon>Candidozyma</taxon>
    </lineage>
</organism>
<dbReference type="InterPro" id="IPR050603">
    <property type="entry name" value="MYST_HAT"/>
</dbReference>
<dbReference type="GO" id="GO:0008270">
    <property type="term" value="F:zinc ion binding"/>
    <property type="evidence" value="ECO:0007669"/>
    <property type="project" value="UniProtKB-KW"/>
</dbReference>
<feature type="region of interest" description="Disordered" evidence="14">
    <location>
        <begin position="133"/>
        <end position="177"/>
    </location>
</feature>
<evidence type="ECO:0000256" key="5">
    <source>
        <dbReference type="ARBA" id="ARBA00022723"/>
    </source>
</evidence>
<dbReference type="VEuPathDB" id="FungiDB:CJI97_003579"/>
<keyword evidence="7" id="KW-0862">Zinc</keyword>
<dbReference type="Pfam" id="PF01853">
    <property type="entry name" value="MOZ_SAS"/>
    <property type="match status" value="1"/>
</dbReference>
<feature type="active site" description="Proton donor/acceptor" evidence="11">
    <location>
        <position position="432"/>
    </location>
</feature>
<evidence type="ECO:0000259" key="15">
    <source>
        <dbReference type="PROSITE" id="PS51726"/>
    </source>
</evidence>
<feature type="region of interest" description="Disordered" evidence="14">
    <location>
        <begin position="662"/>
        <end position="774"/>
    </location>
</feature>
<dbReference type="InterPro" id="IPR016181">
    <property type="entry name" value="Acyl_CoA_acyltransferase"/>
</dbReference>
<dbReference type="FunFam" id="3.30.60.60:FF:000001">
    <property type="entry name" value="Histone acetyltransferase"/>
    <property type="match status" value="1"/>
</dbReference>
<dbReference type="InterPro" id="IPR040706">
    <property type="entry name" value="Zf-MYST"/>
</dbReference>
<dbReference type="VEuPathDB" id="FungiDB:B9J08_003505"/>
<keyword evidence="8" id="KW-0156">Chromatin regulator</keyword>
<evidence type="ECO:0000256" key="14">
    <source>
        <dbReference type="SAM" id="MobiDB-lite"/>
    </source>
</evidence>
<dbReference type="Pfam" id="PF17772">
    <property type="entry name" value="zf-MYST"/>
    <property type="match status" value="1"/>
</dbReference>
<comment type="catalytic activity">
    <reaction evidence="12">
        <text>L-lysyl-[protein] + acetyl-CoA = N(6)-acetyl-L-lysyl-[protein] + CoA + H(+)</text>
        <dbReference type="Rhea" id="RHEA:45948"/>
        <dbReference type="Rhea" id="RHEA-COMP:9752"/>
        <dbReference type="Rhea" id="RHEA-COMP:10731"/>
        <dbReference type="ChEBI" id="CHEBI:15378"/>
        <dbReference type="ChEBI" id="CHEBI:29969"/>
        <dbReference type="ChEBI" id="CHEBI:57287"/>
        <dbReference type="ChEBI" id="CHEBI:57288"/>
        <dbReference type="ChEBI" id="CHEBI:61930"/>
        <dbReference type="EC" id="2.3.1.48"/>
    </reaction>
</comment>
<dbReference type="GO" id="GO:0004402">
    <property type="term" value="F:histone acetyltransferase activity"/>
    <property type="evidence" value="ECO:0007669"/>
    <property type="project" value="InterPro"/>
</dbReference>
<dbReference type="GO" id="GO:0003682">
    <property type="term" value="F:chromatin binding"/>
    <property type="evidence" value="ECO:0007669"/>
    <property type="project" value="TreeGrafter"/>
</dbReference>
<keyword evidence="5" id="KW-0479">Metal-binding</keyword>
<dbReference type="GO" id="GO:0031507">
    <property type="term" value="P:heterochromatin formation"/>
    <property type="evidence" value="ECO:0007669"/>
    <property type="project" value="UniProtKB-ARBA"/>
</dbReference>
<dbReference type="SUPFAM" id="SSF55729">
    <property type="entry name" value="Acyl-CoA N-acyltransferases (Nat)"/>
    <property type="match status" value="1"/>
</dbReference>
<feature type="compositionally biased region" description="Polar residues" evidence="14">
    <location>
        <begin position="742"/>
        <end position="763"/>
    </location>
</feature>
<keyword evidence="9" id="KW-0007">Acetylation</keyword>
<keyword evidence="13" id="KW-0175">Coiled coil</keyword>
<comment type="caution">
    <text evidence="16">The sequence shown here is derived from an EMBL/GenBank/DDBJ whole genome shotgun (WGS) entry which is preliminary data.</text>
</comment>
<feature type="compositionally biased region" description="Acidic residues" evidence="14">
    <location>
        <begin position="684"/>
        <end position="720"/>
    </location>
</feature>
<proteinExistence type="inferred from homology"/>
<dbReference type="Gene3D" id="1.10.10.10">
    <property type="entry name" value="Winged helix-like DNA-binding domain superfamily/Winged helix DNA-binding domain"/>
    <property type="match status" value="1"/>
</dbReference>
<dbReference type="PANTHER" id="PTHR10615:SF161">
    <property type="entry name" value="HISTONE ACETYLTRANSFERASE KAT7"/>
    <property type="match status" value="1"/>
</dbReference>
<dbReference type="GO" id="GO:0006357">
    <property type="term" value="P:regulation of transcription by RNA polymerase II"/>
    <property type="evidence" value="ECO:0007669"/>
    <property type="project" value="TreeGrafter"/>
</dbReference>
<feature type="domain" description="MYST-type HAT" evidence="15">
    <location>
        <begin position="248"/>
        <end position="539"/>
    </location>
</feature>
<keyword evidence="10 12" id="KW-0539">Nucleus</keyword>
<feature type="compositionally biased region" description="Basic residues" evidence="14">
    <location>
        <begin position="730"/>
        <end position="741"/>
    </location>
</feature>
<evidence type="ECO:0000256" key="6">
    <source>
        <dbReference type="ARBA" id="ARBA00022771"/>
    </source>
</evidence>
<evidence type="ECO:0000313" key="16">
    <source>
        <dbReference type="EMBL" id="KND96081.1"/>
    </source>
</evidence>
<evidence type="ECO:0000256" key="3">
    <source>
        <dbReference type="ARBA" id="ARBA00013184"/>
    </source>
</evidence>
<dbReference type="GO" id="GO:0003712">
    <property type="term" value="F:transcription coregulator activity"/>
    <property type="evidence" value="ECO:0007669"/>
    <property type="project" value="TreeGrafter"/>
</dbReference>
<evidence type="ECO:0000256" key="10">
    <source>
        <dbReference type="ARBA" id="ARBA00023242"/>
    </source>
</evidence>
<evidence type="ECO:0000256" key="4">
    <source>
        <dbReference type="ARBA" id="ARBA00022679"/>
    </source>
</evidence>
<gene>
    <name evidence="16" type="ORF">QG37_07566</name>
</gene>
<comment type="similarity">
    <text evidence="2 12">Belongs to the MYST (SAS/MOZ) family.</text>
</comment>
<dbReference type="EC" id="2.3.1.48" evidence="3 12"/>
<name>A0A0L0NPL3_CANAR</name>
<evidence type="ECO:0000256" key="9">
    <source>
        <dbReference type="ARBA" id="ARBA00022990"/>
    </source>
</evidence>
<protein>
    <recommendedName>
        <fullName evidence="3 12">Histone acetyltransferase</fullName>
        <ecNumber evidence="3 12">2.3.1.48</ecNumber>
    </recommendedName>
</protein>
<dbReference type="Gene3D" id="3.30.60.60">
    <property type="entry name" value="N-acetyl transferase-like"/>
    <property type="match status" value="1"/>
</dbReference>
<evidence type="ECO:0000256" key="8">
    <source>
        <dbReference type="ARBA" id="ARBA00022853"/>
    </source>
</evidence>
<dbReference type="VEuPathDB" id="FungiDB:CJI96_0001963"/>
<evidence type="ECO:0000256" key="2">
    <source>
        <dbReference type="ARBA" id="ARBA00010107"/>
    </source>
</evidence>
<feature type="coiled-coil region" evidence="13">
    <location>
        <begin position="212"/>
        <end position="239"/>
    </location>
</feature>
<keyword evidence="4" id="KW-0808">Transferase</keyword>
<evidence type="ECO:0000313" key="17">
    <source>
        <dbReference type="Proteomes" id="UP000037122"/>
    </source>
</evidence>
<dbReference type="PANTHER" id="PTHR10615">
    <property type="entry name" value="HISTONE ACETYLTRANSFERASE"/>
    <property type="match status" value="1"/>
</dbReference>
<dbReference type="GO" id="GO:1990467">
    <property type="term" value="C:NuA3a histone acetyltransferase complex"/>
    <property type="evidence" value="ECO:0007669"/>
    <property type="project" value="TreeGrafter"/>
</dbReference>
<dbReference type="VEuPathDB" id="FungiDB:CJJ09_000601"/>
<dbReference type="InterPro" id="IPR036388">
    <property type="entry name" value="WH-like_DNA-bd_sf"/>
</dbReference>
<accession>A0A0L0NPL3</accession>
<dbReference type="EMBL" id="LGST01000059">
    <property type="protein sequence ID" value="KND96081.1"/>
    <property type="molecule type" value="Genomic_DNA"/>
</dbReference>
<reference evidence="17" key="1">
    <citation type="journal article" date="2015" name="BMC Genomics">
        <title>Draft genome of a commonly misdiagnosed multidrug resistant pathogen Candida auris.</title>
        <authorList>
            <person name="Chatterjee S."/>
            <person name="Alampalli S.V."/>
            <person name="Nageshan R.K."/>
            <person name="Chettiar S.T."/>
            <person name="Joshi S."/>
            <person name="Tatu U.S."/>
        </authorList>
    </citation>
    <scope>NUCLEOTIDE SEQUENCE [LARGE SCALE GENOMIC DNA]</scope>
    <source>
        <strain evidence="17">6684</strain>
    </source>
</reference>
<dbReference type="Gene3D" id="3.40.630.30">
    <property type="match status" value="1"/>
</dbReference>
<dbReference type="FunFam" id="3.40.630.30:FF:000001">
    <property type="entry name" value="Histone acetyltransferase"/>
    <property type="match status" value="1"/>
</dbReference>
<dbReference type="AlphaFoldDB" id="A0A0L0NPL3"/>
<sequence>MTSTLRKLLDQLKITNNKIYENLPTEKRRSTANDTLSRRRPQYALPKISLRQKVVLNDSKPRKQGRPRLYLATVIENTQNTFVVRIKYNVRNRTAQRLLRTGSKTADMTKTSNVVDLTSETRHTRSSLLRYNLGRTSSQDLVPLRPSKPERRQKSTPKASATPEIPDIEAVSFKPRKDPVSAEQRPFELPYKGVLPFPDCIINETDPTPDDKALFDKLLHEANEERKKAEQEIFQDNETNDSSKSVGLLKSQILKIQFRDYVIDTWYSSPYPEEYSRLKILYICEHCLKYMRSPISYERHQLKNCNLSNSHPPGVEIYRDQESHVAVWEVDGRKNIEYCQNLCLLAKLFLNSKTLYYDVEPFTFYVLTEVDEHDPSLYHFVGYFSKEKLNNSDYNVSCILTLPIYQRKGYGNFLIDFSYLLSRNEFKFGTPEKPLSDLGLLSYRNYWKIAVARTLKFLYEKYLERGEEIVLSLEVLSKLTGMIPSDIVVGLEQLEALIKNPETGEFAIAINLPKINEVVAKFELKKYVTLKPELILWKPMIFGPSGGINSAPLSMTHNVPAIEQLLSTSGQPIVPVNNSISMISEFLKDDINNPFSYEEEAQKEIEHFSNNQLKEAGSLPEIDINLYVVCHPDIIKGIPMKRTSASEADQGVKEADEMEIFGDEAPSEDDVSRDPEFDTGSEVALEDVDDDEGDDIEADDDADEEEAPIDESDNDSEELVEQPITPRINGSHRVRPTRSRSRNNVIENDASASESEQTDNSKSLQRELRSGKVNAIGAKPRVRLSWKAVLDNQTPRQRSARFLRNGTKIPMSPEQTRRLRSAIQNGMSRIASADTISPLRRSSRRK</sequence>
<evidence type="ECO:0000256" key="11">
    <source>
        <dbReference type="PIRSR" id="PIRSR602717-51"/>
    </source>
</evidence>
<dbReference type="VEuPathDB" id="FungiDB:CJJ07_001699"/>
<dbReference type="GO" id="GO:0005634">
    <property type="term" value="C:nucleus"/>
    <property type="evidence" value="ECO:0007669"/>
    <property type="project" value="UniProtKB-SubCell"/>
</dbReference>
<evidence type="ECO:0000256" key="7">
    <source>
        <dbReference type="ARBA" id="ARBA00022833"/>
    </source>
</evidence>
<comment type="subcellular location">
    <subcellularLocation>
        <location evidence="1 12">Nucleus</location>
    </subcellularLocation>
</comment>
<evidence type="ECO:0000256" key="13">
    <source>
        <dbReference type="SAM" id="Coils"/>
    </source>
</evidence>
<evidence type="ECO:0000256" key="1">
    <source>
        <dbReference type="ARBA" id="ARBA00004123"/>
    </source>
</evidence>
<evidence type="ECO:0000256" key="12">
    <source>
        <dbReference type="RuleBase" id="RU361211"/>
    </source>
</evidence>
<dbReference type="VEuPathDB" id="FungiDB:QG37_07566"/>
<dbReference type="InterPro" id="IPR002717">
    <property type="entry name" value="HAT_MYST-type"/>
</dbReference>
<dbReference type="PROSITE" id="PS51726">
    <property type="entry name" value="MYST_HAT"/>
    <property type="match status" value="1"/>
</dbReference>
<feature type="region of interest" description="Disordered" evidence="14">
    <location>
        <begin position="826"/>
        <end position="846"/>
    </location>
</feature>
<dbReference type="Proteomes" id="UP000037122">
    <property type="component" value="Unassembled WGS sequence"/>
</dbReference>
<keyword evidence="6" id="KW-0863">Zinc-finger</keyword>